<evidence type="ECO:0008006" key="5">
    <source>
        <dbReference type="Google" id="ProtNLM"/>
    </source>
</evidence>
<dbReference type="PROSITE" id="PS51257">
    <property type="entry name" value="PROKAR_LIPOPROTEIN"/>
    <property type="match status" value="1"/>
</dbReference>
<dbReference type="RefSeq" id="WP_275973836.1">
    <property type="nucleotide sequence ID" value="NZ_AP025593.1"/>
</dbReference>
<protein>
    <recommendedName>
        <fullName evidence="5">Peptidase M66</fullName>
    </recommendedName>
</protein>
<keyword evidence="2" id="KW-0732">Signal</keyword>
<proteinExistence type="predicted"/>
<feature type="region of interest" description="Disordered" evidence="1">
    <location>
        <begin position="25"/>
        <end position="51"/>
    </location>
</feature>
<dbReference type="EMBL" id="AP025593">
    <property type="protein sequence ID" value="BDG15307.1"/>
    <property type="molecule type" value="Genomic_DNA"/>
</dbReference>
<feature type="compositionally biased region" description="Polar residues" evidence="1">
    <location>
        <begin position="35"/>
        <end position="51"/>
    </location>
</feature>
<name>A0ABN6NE85_THEBO</name>
<evidence type="ECO:0000313" key="4">
    <source>
        <dbReference type="Proteomes" id="UP000831120"/>
    </source>
</evidence>
<organism evidence="3 4">
    <name type="scientific">Thermus brockianus</name>
    <dbReference type="NCBI Taxonomy" id="56956"/>
    <lineage>
        <taxon>Bacteria</taxon>
        <taxon>Thermotogati</taxon>
        <taxon>Deinococcota</taxon>
        <taxon>Deinococci</taxon>
        <taxon>Thermales</taxon>
        <taxon>Thermaceae</taxon>
        <taxon>Thermus</taxon>
    </lineage>
</organism>
<feature type="signal peptide" evidence="2">
    <location>
        <begin position="1"/>
        <end position="19"/>
    </location>
</feature>
<dbReference type="SUPFAM" id="SSF55486">
    <property type="entry name" value="Metalloproteases ('zincins'), catalytic domain"/>
    <property type="match status" value="1"/>
</dbReference>
<evidence type="ECO:0000256" key="2">
    <source>
        <dbReference type="SAM" id="SignalP"/>
    </source>
</evidence>
<keyword evidence="4" id="KW-1185">Reference proteome</keyword>
<evidence type="ECO:0000256" key="1">
    <source>
        <dbReference type="SAM" id="MobiDB-lite"/>
    </source>
</evidence>
<feature type="chain" id="PRO_5045234463" description="Peptidase M66" evidence="2">
    <location>
        <begin position="20"/>
        <end position="629"/>
    </location>
</feature>
<reference evidence="3 4" key="1">
    <citation type="journal article" date="2022" name="Microbiol. Resour. Announc.">
        <title>Complete Genome Sequences of Thermus Strains Isolated from Senami Hot Spring in Japan.</title>
        <authorList>
            <person name="Miyazaki K."/>
        </authorList>
    </citation>
    <scope>NUCLEOTIDE SEQUENCE [LARGE SCALE GENOMIC DNA]</scope>
    <source>
        <strain evidence="3 4">SNM4-1</strain>
    </source>
</reference>
<sequence length="629" mass="67215">MARLVLLFALGLAFSLVSCQQPVQNQPPQRGFTLSDPNPASLSIPQGGSGTTQVTLTPMGGFAGTVSLSLVDRNSGNPVPGITLAPSSVTLAGSPLTQTLTVSVATTVSPGTYNLKVRAVSGSITQEKNLDVTVTPAPPNNTNLSITKSEWGQTVLKENLHLVAGKPALLRVHLGASPAPVSLTTPIGGAVYVNNTFQGNLDFSCPNPIPTSSTQGDLSSTCNATLPASWVAPGLRVELRVDPFNQVPETNESDNLLVLTPAVGADTTLYLTVVPVVHQGQTASVPDFAQTLWRVWPLKDIAFTTRAPYTFSGTLSANNGNTWGQLLDELRLLRQADGSGRYYYGFVRVTYTSGIAGIGYIGHPVAAGWDYASSAPAVMAHELGHNFRREHAPCGTSGDPNYPYPGGKIGTWGYDLATATLYDPNQYYDLMSYCSPEWVSDYTYEGAQRFLEATPPRPQSLPDDGLFFTGRIENGAVVFNPPLLLKANPEGKPSPYRLKADGLELPVYVLQDSEGTLHFQAKAPVALYTRVGLYLGERLLGEILAPLLPQAEPQPQVEAREEAGFLWIRVQGAKTFAVSHIAEDGTRTTLTLFHPAGEARLGLEGLPPGGRFEVQLTDGLGVRVLLLPR</sequence>
<gene>
    <name evidence="3" type="ORF">TbrSNM41_00410</name>
</gene>
<dbReference type="Proteomes" id="UP000831120">
    <property type="component" value="Chromosome"/>
</dbReference>
<evidence type="ECO:0000313" key="3">
    <source>
        <dbReference type="EMBL" id="BDG15307.1"/>
    </source>
</evidence>
<accession>A0ABN6NE85</accession>